<evidence type="ECO:0000313" key="1">
    <source>
        <dbReference type="EMBL" id="GHO46879.1"/>
    </source>
</evidence>
<reference evidence="1" key="1">
    <citation type="submission" date="2020-10" db="EMBL/GenBank/DDBJ databases">
        <title>Taxonomic study of unclassified bacteria belonging to the class Ktedonobacteria.</title>
        <authorList>
            <person name="Yabe S."/>
            <person name="Wang C.M."/>
            <person name="Zheng Y."/>
            <person name="Sakai Y."/>
            <person name="Cavaletti L."/>
            <person name="Monciardini P."/>
            <person name="Donadio S."/>
        </authorList>
    </citation>
    <scope>NUCLEOTIDE SEQUENCE</scope>
    <source>
        <strain evidence="1">SOSP1-1</strain>
    </source>
</reference>
<proteinExistence type="predicted"/>
<evidence type="ECO:0000313" key="2">
    <source>
        <dbReference type="Proteomes" id="UP000612362"/>
    </source>
</evidence>
<gene>
    <name evidence="1" type="ORF">KSX_50420</name>
</gene>
<dbReference type="Proteomes" id="UP000612362">
    <property type="component" value="Unassembled WGS sequence"/>
</dbReference>
<name>A0A8J3I7L1_9CHLR</name>
<keyword evidence="2" id="KW-1185">Reference proteome</keyword>
<accession>A0A8J3I7L1</accession>
<dbReference type="AlphaFoldDB" id="A0A8J3I7L1"/>
<comment type="caution">
    <text evidence="1">The sequence shown here is derived from an EMBL/GenBank/DDBJ whole genome shotgun (WGS) entry which is preliminary data.</text>
</comment>
<organism evidence="1 2">
    <name type="scientific">Ktedonospora formicarum</name>
    <dbReference type="NCBI Taxonomy" id="2778364"/>
    <lineage>
        <taxon>Bacteria</taxon>
        <taxon>Bacillati</taxon>
        <taxon>Chloroflexota</taxon>
        <taxon>Ktedonobacteria</taxon>
        <taxon>Ktedonobacterales</taxon>
        <taxon>Ktedonobacteraceae</taxon>
        <taxon>Ktedonospora</taxon>
    </lineage>
</organism>
<sequence length="61" mass="6840">MLIGIEDKLVTRTKEVDTFTYALAIKKKDGTTWLSLKTSLVPNYLLLMKLINDQLATIGKA</sequence>
<protein>
    <submittedName>
        <fullName evidence="1">Uncharacterized protein</fullName>
    </submittedName>
</protein>
<dbReference type="EMBL" id="BNJF01000002">
    <property type="protein sequence ID" value="GHO46879.1"/>
    <property type="molecule type" value="Genomic_DNA"/>
</dbReference>